<dbReference type="PROSITE" id="PS50082">
    <property type="entry name" value="WD_REPEATS_2"/>
    <property type="match status" value="2"/>
</dbReference>
<dbReference type="AlphaFoldDB" id="A0AAD7U4F7"/>
<dbReference type="InterPro" id="IPR036322">
    <property type="entry name" value="WD40_repeat_dom_sf"/>
</dbReference>
<dbReference type="InterPro" id="IPR015943">
    <property type="entry name" value="WD40/YVTN_repeat-like_dom_sf"/>
</dbReference>
<dbReference type="InterPro" id="IPR045159">
    <property type="entry name" value="DCAF7-like"/>
</dbReference>
<dbReference type="Pfam" id="PF00400">
    <property type="entry name" value="WD40"/>
    <property type="match status" value="2"/>
</dbReference>
<reference evidence="4" key="1">
    <citation type="submission" date="2023-01" db="EMBL/GenBank/DDBJ databases">
        <title>Metagenome sequencing of chrysophaentin producing Chrysophaeum taylorii.</title>
        <authorList>
            <person name="Davison J."/>
            <person name="Bewley C."/>
        </authorList>
    </citation>
    <scope>NUCLEOTIDE SEQUENCE</scope>
    <source>
        <strain evidence="4">NIES-1699</strain>
    </source>
</reference>
<evidence type="ECO:0000313" key="4">
    <source>
        <dbReference type="EMBL" id="KAJ8598157.1"/>
    </source>
</evidence>
<accession>A0AAD7U4F7</accession>
<evidence type="ECO:0000313" key="5">
    <source>
        <dbReference type="Proteomes" id="UP001230188"/>
    </source>
</evidence>
<keyword evidence="5" id="KW-1185">Reference proteome</keyword>
<dbReference type="InterPro" id="IPR001680">
    <property type="entry name" value="WD40_rpt"/>
</dbReference>
<dbReference type="PROSITE" id="PS00678">
    <property type="entry name" value="WD_REPEATS_1"/>
    <property type="match status" value="1"/>
</dbReference>
<evidence type="ECO:0000256" key="1">
    <source>
        <dbReference type="ARBA" id="ARBA00022574"/>
    </source>
</evidence>
<dbReference type="SUPFAM" id="SSF50978">
    <property type="entry name" value="WD40 repeat-like"/>
    <property type="match status" value="1"/>
</dbReference>
<proteinExistence type="predicted"/>
<dbReference type="PROSITE" id="PS50294">
    <property type="entry name" value="WD_REPEATS_REGION"/>
    <property type="match status" value="1"/>
</dbReference>
<dbReference type="EMBL" id="JAQMWT010000685">
    <property type="protein sequence ID" value="KAJ8598157.1"/>
    <property type="molecule type" value="Genomic_DNA"/>
</dbReference>
<dbReference type="PANTHER" id="PTHR19919">
    <property type="entry name" value="WD REPEAT CONTAINING PROTEIN"/>
    <property type="match status" value="1"/>
</dbReference>
<feature type="repeat" description="WD" evidence="3">
    <location>
        <begin position="265"/>
        <end position="299"/>
    </location>
</feature>
<dbReference type="Proteomes" id="UP001230188">
    <property type="component" value="Unassembled WGS sequence"/>
</dbReference>
<organism evidence="4 5">
    <name type="scientific">Chrysophaeum taylorii</name>
    <dbReference type="NCBI Taxonomy" id="2483200"/>
    <lineage>
        <taxon>Eukaryota</taxon>
        <taxon>Sar</taxon>
        <taxon>Stramenopiles</taxon>
        <taxon>Ochrophyta</taxon>
        <taxon>Pelagophyceae</taxon>
        <taxon>Pelagomonadales</taxon>
        <taxon>Pelagomonadaceae</taxon>
        <taxon>Chrysophaeum</taxon>
    </lineage>
</organism>
<dbReference type="Gene3D" id="2.130.10.10">
    <property type="entry name" value="YVTN repeat-like/Quinoprotein amine dehydrogenase"/>
    <property type="match status" value="1"/>
</dbReference>
<sequence length="345" mass="38639">MQEQPASSQLASQQRREIYTYEAEWTIYALAFRQREETERKFRLALGSFMEEYTNRVSIVQRREALELNGKGDEGSAFARVGEFEHPYPATKILWSPDSTSRRDLLATTGDYLRVWNVEDGRGGESTVDMVAVLNNNKNSDYCAPLTSFDWNESEPSLKVEPTRRDLAVPAVKAQLIAHDKEVYDIAFARGKDIFASVGADGSVRLFDLRTLEHSTIVYETAGLSPILRLAWNKQDPNYIATVLADDPRTVVLDVRVPSIPVAELGAHAACVNAIAWAPHSSCHLCTCADDAQALIWDLTAMPKPIDDPILAYNADAEVNQLQWSAAHHEWIAIAYNNTMQMLHV</sequence>
<dbReference type="InterPro" id="IPR019775">
    <property type="entry name" value="WD40_repeat_CS"/>
</dbReference>
<keyword evidence="1 3" id="KW-0853">WD repeat</keyword>
<evidence type="ECO:0000256" key="3">
    <source>
        <dbReference type="PROSITE-ProRule" id="PRU00221"/>
    </source>
</evidence>
<feature type="repeat" description="WD" evidence="3">
    <location>
        <begin position="176"/>
        <end position="217"/>
    </location>
</feature>
<keyword evidence="2" id="KW-0677">Repeat</keyword>
<evidence type="ECO:0000256" key="2">
    <source>
        <dbReference type="ARBA" id="ARBA00022737"/>
    </source>
</evidence>
<dbReference type="SMART" id="SM00320">
    <property type="entry name" value="WD40"/>
    <property type="match status" value="3"/>
</dbReference>
<comment type="caution">
    <text evidence="4">The sequence shown here is derived from an EMBL/GenBank/DDBJ whole genome shotgun (WGS) entry which is preliminary data.</text>
</comment>
<gene>
    <name evidence="4" type="ORF">CTAYLR_007371</name>
</gene>
<name>A0AAD7U4F7_9STRA</name>
<protein>
    <submittedName>
        <fullName evidence="4">Uncharacterized protein</fullName>
    </submittedName>
</protein>